<gene>
    <name evidence="1" type="ORF">Tci_849896</name>
</gene>
<sequence>SLPVIVVTLTAALAAIIPPPQIHRLHQPPSPLKRCVWFIAAPKKMFVYLIKPHNKGVWLLCFIDHEGLFVSFATAGPFGSVTDLDAFD</sequence>
<dbReference type="AlphaFoldDB" id="A0A699QXM0"/>
<dbReference type="EMBL" id="BKCJ011063301">
    <property type="protein sequence ID" value="GFC77926.1"/>
    <property type="molecule type" value="Genomic_DNA"/>
</dbReference>
<organism evidence="1">
    <name type="scientific">Tanacetum cinerariifolium</name>
    <name type="common">Dalmatian daisy</name>
    <name type="synonym">Chrysanthemum cinerariifolium</name>
    <dbReference type="NCBI Taxonomy" id="118510"/>
    <lineage>
        <taxon>Eukaryota</taxon>
        <taxon>Viridiplantae</taxon>
        <taxon>Streptophyta</taxon>
        <taxon>Embryophyta</taxon>
        <taxon>Tracheophyta</taxon>
        <taxon>Spermatophyta</taxon>
        <taxon>Magnoliopsida</taxon>
        <taxon>eudicotyledons</taxon>
        <taxon>Gunneridae</taxon>
        <taxon>Pentapetalae</taxon>
        <taxon>asterids</taxon>
        <taxon>campanulids</taxon>
        <taxon>Asterales</taxon>
        <taxon>Asteraceae</taxon>
        <taxon>Asteroideae</taxon>
        <taxon>Anthemideae</taxon>
        <taxon>Anthemidinae</taxon>
        <taxon>Tanacetum</taxon>
    </lineage>
</organism>
<proteinExistence type="predicted"/>
<name>A0A699QXM0_TANCI</name>
<reference evidence="1" key="1">
    <citation type="journal article" date="2019" name="Sci. Rep.">
        <title>Draft genome of Tanacetum cinerariifolium, the natural source of mosquito coil.</title>
        <authorList>
            <person name="Yamashiro T."/>
            <person name="Shiraishi A."/>
            <person name="Satake H."/>
            <person name="Nakayama K."/>
        </authorList>
    </citation>
    <scope>NUCLEOTIDE SEQUENCE</scope>
</reference>
<evidence type="ECO:0000313" key="1">
    <source>
        <dbReference type="EMBL" id="GFC77926.1"/>
    </source>
</evidence>
<feature type="non-terminal residue" evidence="1">
    <location>
        <position position="1"/>
    </location>
</feature>
<comment type="caution">
    <text evidence="1">The sequence shown here is derived from an EMBL/GenBank/DDBJ whole genome shotgun (WGS) entry which is preliminary data.</text>
</comment>
<accession>A0A699QXM0</accession>
<protein>
    <submittedName>
        <fullName evidence="1">Uncharacterized protein</fullName>
    </submittedName>
</protein>